<dbReference type="AlphaFoldDB" id="A0A7V3PUF8"/>
<dbReference type="Pfam" id="PF03334">
    <property type="entry name" value="PhaG_MnhG_YufB"/>
    <property type="match status" value="1"/>
</dbReference>
<sequence>MISVLALIFLWLGVVFVLLGALGLARFPDLYNRMQAATKCVTLGVCGIMLGIFLRSGFNPLGVKALICAVFILFTVPVSSHALVRGSLIAGVKLWKGTVKDDFTADRGGTSIIDKTPETEGK</sequence>
<dbReference type="GO" id="GO:0015385">
    <property type="term" value="F:sodium:proton antiporter activity"/>
    <property type="evidence" value="ECO:0007669"/>
    <property type="project" value="TreeGrafter"/>
</dbReference>
<name>A0A7V3PUF8_UNCW3</name>
<dbReference type="NCBIfam" id="TIGR01300">
    <property type="entry name" value="CPA3_mnhG_phaG"/>
    <property type="match status" value="1"/>
</dbReference>
<gene>
    <name evidence="2" type="ORF">ENX16_06015</name>
</gene>
<feature type="transmembrane region" description="Helical" evidence="1">
    <location>
        <begin position="61"/>
        <end position="84"/>
    </location>
</feature>
<keyword evidence="1" id="KW-0812">Transmembrane</keyword>
<feature type="transmembrane region" description="Helical" evidence="1">
    <location>
        <begin position="6"/>
        <end position="24"/>
    </location>
</feature>
<keyword evidence="1" id="KW-1133">Transmembrane helix</keyword>
<evidence type="ECO:0000256" key="1">
    <source>
        <dbReference type="SAM" id="Phobius"/>
    </source>
</evidence>
<accession>A0A7V3PUF8</accession>
<organism evidence="2">
    <name type="scientific">candidate division WOR-3 bacterium</name>
    <dbReference type="NCBI Taxonomy" id="2052148"/>
    <lineage>
        <taxon>Bacteria</taxon>
        <taxon>Bacteria division WOR-3</taxon>
    </lineage>
</organism>
<dbReference type="InterPro" id="IPR005133">
    <property type="entry name" value="PhaG_MnhG_YufB"/>
</dbReference>
<proteinExistence type="predicted"/>
<dbReference type="EMBL" id="DTMZ01000142">
    <property type="protein sequence ID" value="HGD13614.1"/>
    <property type="molecule type" value="Genomic_DNA"/>
</dbReference>
<dbReference type="NCBIfam" id="NF009314">
    <property type="entry name" value="PRK12674.1-2"/>
    <property type="match status" value="1"/>
</dbReference>
<evidence type="ECO:0000313" key="2">
    <source>
        <dbReference type="EMBL" id="HGD13614.1"/>
    </source>
</evidence>
<reference evidence="2" key="1">
    <citation type="journal article" date="2020" name="mSystems">
        <title>Genome- and Community-Level Interaction Insights into Carbon Utilization and Element Cycling Functions of Hydrothermarchaeota in Hydrothermal Sediment.</title>
        <authorList>
            <person name="Zhou Z."/>
            <person name="Liu Y."/>
            <person name="Xu W."/>
            <person name="Pan J."/>
            <person name="Luo Z.H."/>
            <person name="Li M."/>
        </authorList>
    </citation>
    <scope>NUCLEOTIDE SEQUENCE [LARGE SCALE GENOMIC DNA]</scope>
    <source>
        <strain evidence="2">SpSt-914</strain>
    </source>
</reference>
<dbReference type="PANTHER" id="PTHR34703:SF1">
    <property type="entry name" value="ANTIPORTER SUBUNIT MNHG2-RELATED"/>
    <property type="match status" value="1"/>
</dbReference>
<comment type="caution">
    <text evidence="2">The sequence shown here is derived from an EMBL/GenBank/DDBJ whole genome shotgun (WGS) entry which is preliminary data.</text>
</comment>
<dbReference type="PANTHER" id="PTHR34703">
    <property type="entry name" value="ANTIPORTER SUBUNIT MNHG2-RELATED"/>
    <property type="match status" value="1"/>
</dbReference>
<protein>
    <submittedName>
        <fullName evidence="2">Na+/H+ antiporter subunit G</fullName>
    </submittedName>
</protein>
<keyword evidence="1" id="KW-0472">Membrane</keyword>
<feature type="transmembrane region" description="Helical" evidence="1">
    <location>
        <begin position="36"/>
        <end position="55"/>
    </location>
</feature>